<dbReference type="RefSeq" id="WP_208261226.1">
    <property type="nucleotide sequence ID" value="NZ_JAGEOJ010000019.1"/>
</dbReference>
<evidence type="ECO:0000313" key="2">
    <source>
        <dbReference type="EMBL" id="MBO2453209.1"/>
    </source>
</evidence>
<keyword evidence="1" id="KW-0472">Membrane</keyword>
<dbReference type="AlphaFoldDB" id="A0A939PNK0"/>
<keyword evidence="3" id="KW-1185">Reference proteome</keyword>
<keyword evidence="1" id="KW-0812">Transmembrane</keyword>
<accession>A0A939PNK0</accession>
<proteinExistence type="predicted"/>
<dbReference type="EMBL" id="JAGEOJ010000019">
    <property type="protein sequence ID" value="MBO2453209.1"/>
    <property type="molecule type" value="Genomic_DNA"/>
</dbReference>
<feature type="transmembrane region" description="Helical" evidence="1">
    <location>
        <begin position="112"/>
        <end position="135"/>
    </location>
</feature>
<feature type="transmembrane region" description="Helical" evidence="1">
    <location>
        <begin position="32"/>
        <end position="50"/>
    </location>
</feature>
<sequence length="245" mass="26235">MTDGPVPSPGTPHELLDSVHRLTRQVREAQRGAWFPLGLLGLLTLGAIPADRYGHYTATCQSFRRGDVGGQVCTISDTWSFIYWTTALVLAYAVIAYFSVRRSRARGVGTAVRPYIAAGIGIAAALTAAAIWAVHHPPGLSHEIWGLRLDPQSSVTAFLYRLAAPAGAIGLALLVLSWVERNLALAAFTLLYLAIVLVPVTFGWTIARPSPWFFLPHLTIAAALLLLGSVGFALAQSVRRPAGDG</sequence>
<evidence type="ECO:0000313" key="3">
    <source>
        <dbReference type="Proteomes" id="UP000669179"/>
    </source>
</evidence>
<feature type="transmembrane region" description="Helical" evidence="1">
    <location>
        <begin position="183"/>
        <end position="207"/>
    </location>
</feature>
<gene>
    <name evidence="2" type="ORF">J4573_39370</name>
</gene>
<organism evidence="2 3">
    <name type="scientific">Actinomadura barringtoniae</name>
    <dbReference type="NCBI Taxonomy" id="1427535"/>
    <lineage>
        <taxon>Bacteria</taxon>
        <taxon>Bacillati</taxon>
        <taxon>Actinomycetota</taxon>
        <taxon>Actinomycetes</taxon>
        <taxon>Streptosporangiales</taxon>
        <taxon>Thermomonosporaceae</taxon>
        <taxon>Actinomadura</taxon>
    </lineage>
</organism>
<comment type="caution">
    <text evidence="2">The sequence shown here is derived from an EMBL/GenBank/DDBJ whole genome shotgun (WGS) entry which is preliminary data.</text>
</comment>
<protein>
    <recommendedName>
        <fullName evidence="4">DUF998 domain-containing protein</fullName>
    </recommendedName>
</protein>
<evidence type="ECO:0000256" key="1">
    <source>
        <dbReference type="SAM" id="Phobius"/>
    </source>
</evidence>
<name>A0A939PNK0_9ACTN</name>
<feature type="transmembrane region" description="Helical" evidence="1">
    <location>
        <begin position="213"/>
        <end position="235"/>
    </location>
</feature>
<keyword evidence="1" id="KW-1133">Transmembrane helix</keyword>
<reference evidence="2" key="1">
    <citation type="submission" date="2021-03" db="EMBL/GenBank/DDBJ databases">
        <authorList>
            <person name="Kanchanasin P."/>
            <person name="Saeng-In P."/>
            <person name="Phongsopitanun W."/>
            <person name="Yuki M."/>
            <person name="Kudo T."/>
            <person name="Ohkuma M."/>
            <person name="Tanasupawat S."/>
        </authorList>
    </citation>
    <scope>NUCLEOTIDE SEQUENCE</scope>
    <source>
        <strain evidence="2">GKU 128</strain>
    </source>
</reference>
<feature type="transmembrane region" description="Helical" evidence="1">
    <location>
        <begin position="155"/>
        <end position="176"/>
    </location>
</feature>
<feature type="transmembrane region" description="Helical" evidence="1">
    <location>
        <begin position="81"/>
        <end position="100"/>
    </location>
</feature>
<evidence type="ECO:0008006" key="4">
    <source>
        <dbReference type="Google" id="ProtNLM"/>
    </source>
</evidence>
<dbReference type="Proteomes" id="UP000669179">
    <property type="component" value="Unassembled WGS sequence"/>
</dbReference>